<feature type="compositionally biased region" description="Low complexity" evidence="1">
    <location>
        <begin position="243"/>
        <end position="257"/>
    </location>
</feature>
<keyword evidence="3" id="KW-1185">Reference proteome</keyword>
<evidence type="ECO:0000313" key="2">
    <source>
        <dbReference type="EMBL" id="POY75000.1"/>
    </source>
</evidence>
<dbReference type="STRING" id="741276.A0A2S5BE05"/>
<feature type="region of interest" description="Disordered" evidence="1">
    <location>
        <begin position="399"/>
        <end position="480"/>
    </location>
</feature>
<feature type="compositionally biased region" description="Low complexity" evidence="1">
    <location>
        <begin position="723"/>
        <end position="738"/>
    </location>
</feature>
<feature type="region of interest" description="Disordered" evidence="1">
    <location>
        <begin position="108"/>
        <end position="225"/>
    </location>
</feature>
<evidence type="ECO:0000313" key="3">
    <source>
        <dbReference type="Proteomes" id="UP000237144"/>
    </source>
</evidence>
<sequence length="804" mass="85913">MTVLPLLLDQLHQLEVPYAAQCDDRLLVAILLALAQPTATPPQTRAVLVRLQTDHHATEEDNQEAVRRIASEVAWICTAAFALTAHSVECTPAQSAQTFLRAFFPSEAGADASPSSQQRDSRNVQPPESNESTNAPRRRSLPRRRSSVPLAISVQAANEQAGRTRDDVRTPTRLPRRASRSKSQEASSPLSSDHFVDAAMFSDYTGPNPEDGDSSAGEDLYPTSISPTTASFRSAAMSRRIGSADSVSFAGSSSRPLSSERRRSSVRGRRRYSVSSPTRSRAVSQGDANEGIGVGLATPTRSDNLPAGPNGLCLSGATPRRQSDADEVLALDGTRADSARTPSSSALPPHMQQASYLQQAERRPSIASIQNAMQGSGGVGSQPVTLSEQTSVAVNDYRTPLSTRRSSPSISFATPPASPPRSRGGSGFAAHPISRVGSSTYPPAKPGLVSTELNDGSPSSSTVSKLVSEANAPTAPSAEGSRALPQVLIVQHLERARPSVQDELLAVLRDRRVTVSLQVDRAESQATGPSRGDGPRSTDPQSRVSVADSPAEAAATGVGQSIDSPQYRTSARRAERTHRVGLALETRQAETWNLPDGFLYTVDQFSVSYSIPLERVLTSGSHFLPPTLHPLSAPTQALLHPLPLPIHALPDYISDSLDTYISDLVSALRHHPRLETRMLTARAVKDLRRMTGLWAALTKGEGSLRLGDSPSAEARASSSTFRPATASPKSTRSSASSSLESTLTVLPADVLAVLVSVLSHRLSVRDPRHEASLFWGSTIEALEARHREDRATVEDLIREVVAVV</sequence>
<reference evidence="2 3" key="1">
    <citation type="journal article" date="2018" name="Front. Microbiol.">
        <title>Prospects for Fungal Bioremediation of Acidic Radioactive Waste Sites: Characterization and Genome Sequence of Rhodotorula taiwanensis MD1149.</title>
        <authorList>
            <person name="Tkavc R."/>
            <person name="Matrosova V.Y."/>
            <person name="Grichenko O.E."/>
            <person name="Gostincar C."/>
            <person name="Volpe R.P."/>
            <person name="Klimenkova P."/>
            <person name="Gaidamakova E.K."/>
            <person name="Zhou C.E."/>
            <person name="Stewart B.J."/>
            <person name="Lyman M.G."/>
            <person name="Malfatti S.A."/>
            <person name="Rubinfeld B."/>
            <person name="Courtot M."/>
            <person name="Singh J."/>
            <person name="Dalgard C.L."/>
            <person name="Hamilton T."/>
            <person name="Frey K.G."/>
            <person name="Gunde-Cimerman N."/>
            <person name="Dugan L."/>
            <person name="Daly M.J."/>
        </authorList>
    </citation>
    <scope>NUCLEOTIDE SEQUENCE [LARGE SCALE GENOMIC DNA]</scope>
    <source>
        <strain evidence="2 3">MD1149</strain>
    </source>
</reference>
<feature type="compositionally biased region" description="Low complexity" evidence="1">
    <location>
        <begin position="399"/>
        <end position="423"/>
    </location>
</feature>
<dbReference type="Proteomes" id="UP000237144">
    <property type="component" value="Unassembled WGS sequence"/>
</dbReference>
<feature type="region of interest" description="Disordered" evidence="1">
    <location>
        <begin position="705"/>
        <end position="738"/>
    </location>
</feature>
<protein>
    <submittedName>
        <fullName evidence="2">Uncharacterized protein</fullName>
    </submittedName>
</protein>
<feature type="compositionally biased region" description="Basic residues" evidence="1">
    <location>
        <begin position="136"/>
        <end position="146"/>
    </location>
</feature>
<gene>
    <name evidence="2" type="ORF">BMF94_1976</name>
</gene>
<comment type="caution">
    <text evidence="2">The sequence shown here is derived from an EMBL/GenBank/DDBJ whole genome shotgun (WGS) entry which is preliminary data.</text>
</comment>
<feature type="compositionally biased region" description="Polar residues" evidence="1">
    <location>
        <begin position="113"/>
        <end position="135"/>
    </location>
</feature>
<feature type="compositionally biased region" description="Polar residues" evidence="1">
    <location>
        <begin position="558"/>
        <end position="569"/>
    </location>
</feature>
<organism evidence="2 3">
    <name type="scientific">Rhodotorula taiwanensis</name>
    <dbReference type="NCBI Taxonomy" id="741276"/>
    <lineage>
        <taxon>Eukaryota</taxon>
        <taxon>Fungi</taxon>
        <taxon>Dikarya</taxon>
        <taxon>Basidiomycota</taxon>
        <taxon>Pucciniomycotina</taxon>
        <taxon>Microbotryomycetes</taxon>
        <taxon>Sporidiobolales</taxon>
        <taxon>Sporidiobolaceae</taxon>
        <taxon>Rhodotorula</taxon>
    </lineage>
</organism>
<feature type="region of interest" description="Disordered" evidence="1">
    <location>
        <begin position="519"/>
        <end position="578"/>
    </location>
</feature>
<proteinExistence type="predicted"/>
<feature type="region of interest" description="Disordered" evidence="1">
    <location>
        <begin position="242"/>
        <end position="362"/>
    </location>
</feature>
<dbReference type="OrthoDB" id="5582146at2759"/>
<feature type="compositionally biased region" description="Low complexity" evidence="1">
    <location>
        <begin position="457"/>
        <end position="468"/>
    </location>
</feature>
<feature type="compositionally biased region" description="Polar residues" evidence="1">
    <location>
        <begin position="277"/>
        <end position="287"/>
    </location>
</feature>
<dbReference type="AlphaFoldDB" id="A0A2S5BE05"/>
<name>A0A2S5BE05_9BASI</name>
<feature type="compositionally biased region" description="Polar residues" evidence="1">
    <location>
        <begin position="340"/>
        <end position="358"/>
    </location>
</feature>
<dbReference type="EMBL" id="PJQD01000020">
    <property type="protein sequence ID" value="POY75000.1"/>
    <property type="molecule type" value="Genomic_DNA"/>
</dbReference>
<accession>A0A2S5BE05</accession>
<evidence type="ECO:0000256" key="1">
    <source>
        <dbReference type="SAM" id="MobiDB-lite"/>
    </source>
</evidence>